<comment type="caution">
    <text evidence="1">The sequence shown here is derived from an EMBL/GenBank/DDBJ whole genome shotgun (WGS) entry which is preliminary data.</text>
</comment>
<evidence type="ECO:0000313" key="2">
    <source>
        <dbReference type="Proteomes" id="UP001151760"/>
    </source>
</evidence>
<dbReference type="Proteomes" id="UP001151760">
    <property type="component" value="Unassembled WGS sequence"/>
</dbReference>
<proteinExistence type="predicted"/>
<name>A0ABQ4Y0J0_9ASTR</name>
<accession>A0ABQ4Y0J0</accession>
<organism evidence="1 2">
    <name type="scientific">Tanacetum coccineum</name>
    <dbReference type="NCBI Taxonomy" id="301880"/>
    <lineage>
        <taxon>Eukaryota</taxon>
        <taxon>Viridiplantae</taxon>
        <taxon>Streptophyta</taxon>
        <taxon>Embryophyta</taxon>
        <taxon>Tracheophyta</taxon>
        <taxon>Spermatophyta</taxon>
        <taxon>Magnoliopsida</taxon>
        <taxon>eudicotyledons</taxon>
        <taxon>Gunneridae</taxon>
        <taxon>Pentapetalae</taxon>
        <taxon>asterids</taxon>
        <taxon>campanulids</taxon>
        <taxon>Asterales</taxon>
        <taxon>Asteraceae</taxon>
        <taxon>Asteroideae</taxon>
        <taxon>Anthemideae</taxon>
        <taxon>Anthemidinae</taxon>
        <taxon>Tanacetum</taxon>
    </lineage>
</organism>
<gene>
    <name evidence="1" type="ORF">Tco_0703855</name>
</gene>
<reference evidence="1" key="1">
    <citation type="journal article" date="2022" name="Int. J. Mol. Sci.">
        <title>Draft Genome of Tanacetum Coccineum: Genomic Comparison of Closely Related Tanacetum-Family Plants.</title>
        <authorList>
            <person name="Yamashiro T."/>
            <person name="Shiraishi A."/>
            <person name="Nakayama K."/>
            <person name="Satake H."/>
        </authorList>
    </citation>
    <scope>NUCLEOTIDE SEQUENCE</scope>
</reference>
<evidence type="ECO:0000313" key="1">
    <source>
        <dbReference type="EMBL" id="GJS71014.1"/>
    </source>
</evidence>
<keyword evidence="2" id="KW-1185">Reference proteome</keyword>
<sequence length="347" mass="38731">MHVPEKIVESKEIAKEQSLEFPTVEQLLDEVDSQNKVVQNTSESPYDTESEIKVVKSFFISRLNELKDKSMLESEDTANVHEDFDSDLQSMPDDELRSVSGFEAADSDDFLDDEVSHSDHIVQYNIASAERLSLPDHMDHICEEVSSLHSKLGEIESSITDIKSSLPYIVNNALKEQLPGLLSASLTDCLPLIIKESLQTHILAASEQFAETQTPLNKKMIKQMNKKFNISHVAQSKRFVTLQKELSKVIKSEVANKVQVVGLEGVREDLQSQIKHISKYSSSFQDMQTKLQDVQDLLESAVIIDESAEGEKKKKSKTAIPASIQGEHQTVINPTITPPCLTYSSGS</sequence>
<reference evidence="1" key="2">
    <citation type="submission" date="2022-01" db="EMBL/GenBank/DDBJ databases">
        <authorList>
            <person name="Yamashiro T."/>
            <person name="Shiraishi A."/>
            <person name="Satake H."/>
            <person name="Nakayama K."/>
        </authorList>
    </citation>
    <scope>NUCLEOTIDE SEQUENCE</scope>
</reference>
<dbReference type="EMBL" id="BQNB010009974">
    <property type="protein sequence ID" value="GJS71014.1"/>
    <property type="molecule type" value="Genomic_DNA"/>
</dbReference>
<protein>
    <submittedName>
        <fullName evidence="1">Uncharacterized protein</fullName>
    </submittedName>
</protein>